<proteinExistence type="predicted"/>
<evidence type="ECO:0000313" key="3">
    <source>
        <dbReference type="Proteomes" id="UP000307943"/>
    </source>
</evidence>
<reference evidence="2 3" key="1">
    <citation type="submission" date="2019-05" db="EMBL/GenBank/DDBJ databases">
        <title>We sequenced the genome of Paenibacillus hemerocallicola KCTC 33185 for further insight into its adaptation and study the phylogeny of Paenibacillus.</title>
        <authorList>
            <person name="Narsing Rao M.P."/>
        </authorList>
    </citation>
    <scope>NUCLEOTIDE SEQUENCE [LARGE SCALE GENOMIC DNA]</scope>
    <source>
        <strain evidence="2 3">KCTC 33185</strain>
    </source>
</reference>
<gene>
    <name evidence="2" type="ORF">FE784_36190</name>
</gene>
<dbReference type="Proteomes" id="UP000307943">
    <property type="component" value="Unassembled WGS sequence"/>
</dbReference>
<evidence type="ECO:0000313" key="2">
    <source>
        <dbReference type="EMBL" id="TNJ60308.1"/>
    </source>
</evidence>
<dbReference type="EMBL" id="VDCQ01000085">
    <property type="protein sequence ID" value="TNJ60308.1"/>
    <property type="molecule type" value="Genomic_DNA"/>
</dbReference>
<evidence type="ECO:0000256" key="1">
    <source>
        <dbReference type="SAM" id="Phobius"/>
    </source>
</evidence>
<dbReference type="AlphaFoldDB" id="A0A5C4SZ87"/>
<accession>A0A5C4SZ87</accession>
<keyword evidence="1" id="KW-1133">Transmembrane helix</keyword>
<sequence>MWPVIGLIAGAAIVSVLEVPAMVRGRMKKDLAVFACLLAAALTISIFYTLHVAVPNPTQLITRLFMPISKWLEQLLS</sequence>
<feature type="transmembrane region" description="Helical" evidence="1">
    <location>
        <begin position="31"/>
        <end position="54"/>
    </location>
</feature>
<protein>
    <submittedName>
        <fullName evidence="2">Uncharacterized protein</fullName>
    </submittedName>
</protein>
<comment type="caution">
    <text evidence="2">The sequence shown here is derived from an EMBL/GenBank/DDBJ whole genome shotgun (WGS) entry which is preliminary data.</text>
</comment>
<dbReference type="OrthoDB" id="2440830at2"/>
<organism evidence="2 3">
    <name type="scientific">Paenibacillus hemerocallicola</name>
    <dbReference type="NCBI Taxonomy" id="1172614"/>
    <lineage>
        <taxon>Bacteria</taxon>
        <taxon>Bacillati</taxon>
        <taxon>Bacillota</taxon>
        <taxon>Bacilli</taxon>
        <taxon>Bacillales</taxon>
        <taxon>Paenibacillaceae</taxon>
        <taxon>Paenibacillus</taxon>
    </lineage>
</organism>
<keyword evidence="1" id="KW-0812">Transmembrane</keyword>
<keyword evidence="1" id="KW-0472">Membrane</keyword>
<dbReference type="RefSeq" id="WP_139607115.1">
    <property type="nucleotide sequence ID" value="NZ_VDCQ01000085.1"/>
</dbReference>
<name>A0A5C4SZ87_9BACL</name>
<keyword evidence="3" id="KW-1185">Reference proteome</keyword>